<dbReference type="Gene3D" id="2.60.40.10">
    <property type="entry name" value="Immunoglobulins"/>
    <property type="match status" value="1"/>
</dbReference>
<feature type="chain" id="PRO_5046912954" evidence="1">
    <location>
        <begin position="26"/>
        <end position="237"/>
    </location>
</feature>
<evidence type="ECO:0000313" key="3">
    <source>
        <dbReference type="EMBL" id="MFD2788786.1"/>
    </source>
</evidence>
<dbReference type="Proteomes" id="UP001597532">
    <property type="component" value="Unassembled WGS sequence"/>
</dbReference>
<keyword evidence="1" id="KW-0732">Signal</keyword>
<dbReference type="InterPro" id="IPR024311">
    <property type="entry name" value="Lipocalin-like"/>
</dbReference>
<dbReference type="PROSITE" id="PS51257">
    <property type="entry name" value="PROKAR_LIPOPROTEIN"/>
    <property type="match status" value="1"/>
</dbReference>
<keyword evidence="4" id="KW-1185">Reference proteome</keyword>
<dbReference type="SUPFAM" id="SSF49265">
    <property type="entry name" value="Fibronectin type III"/>
    <property type="match status" value="1"/>
</dbReference>
<accession>A0ABW5VEW6</accession>
<organism evidence="3 4">
    <name type="scientific">Arenibacter antarcticus</name>
    <dbReference type="NCBI Taxonomy" id="2040469"/>
    <lineage>
        <taxon>Bacteria</taxon>
        <taxon>Pseudomonadati</taxon>
        <taxon>Bacteroidota</taxon>
        <taxon>Flavobacteriia</taxon>
        <taxon>Flavobacteriales</taxon>
        <taxon>Flavobacteriaceae</taxon>
        <taxon>Arenibacter</taxon>
    </lineage>
</organism>
<protein>
    <submittedName>
        <fullName evidence="3">Lipocalin family protein</fullName>
    </submittedName>
</protein>
<reference evidence="4" key="1">
    <citation type="journal article" date="2019" name="Int. J. Syst. Evol. Microbiol.">
        <title>The Global Catalogue of Microorganisms (GCM) 10K type strain sequencing project: providing services to taxonomists for standard genome sequencing and annotation.</title>
        <authorList>
            <consortium name="The Broad Institute Genomics Platform"/>
            <consortium name="The Broad Institute Genome Sequencing Center for Infectious Disease"/>
            <person name="Wu L."/>
            <person name="Ma J."/>
        </authorList>
    </citation>
    <scope>NUCLEOTIDE SEQUENCE [LARGE SCALE GENOMIC DNA]</scope>
    <source>
        <strain evidence="4">KCTC 52924</strain>
    </source>
</reference>
<proteinExistence type="predicted"/>
<dbReference type="EMBL" id="JBHUOK010000004">
    <property type="protein sequence ID" value="MFD2788786.1"/>
    <property type="molecule type" value="Genomic_DNA"/>
</dbReference>
<dbReference type="CDD" id="cd00063">
    <property type="entry name" value="FN3"/>
    <property type="match status" value="1"/>
</dbReference>
<sequence length="237" mass="26606">MKNLQITFNSFLFLLLIGLAFTSCSSDDDNAAVNQAPNSFNLLEVADGLDVQPQLTWESATDPDGDSVTYQVYLDTQNPPQTSIANNLGVNTLSVQDELQPETNFYWMVTAKDSHGNTTQSNIDSFMSRDMTTAETLVGKWMLYSKEGEPPFSDCYKTGFFRFTDDLSIEIKEYDINPNGDCIVLDQAAASYKVIENNQIEITVANSENIIWEIQSLTKTELVLNMQNNNILTFKKE</sequence>
<evidence type="ECO:0000256" key="1">
    <source>
        <dbReference type="SAM" id="SignalP"/>
    </source>
</evidence>
<evidence type="ECO:0000313" key="4">
    <source>
        <dbReference type="Proteomes" id="UP001597532"/>
    </source>
</evidence>
<feature type="signal peptide" evidence="1">
    <location>
        <begin position="1"/>
        <end position="25"/>
    </location>
</feature>
<evidence type="ECO:0000259" key="2">
    <source>
        <dbReference type="Pfam" id="PF13648"/>
    </source>
</evidence>
<dbReference type="InterPro" id="IPR003961">
    <property type="entry name" value="FN3_dom"/>
</dbReference>
<comment type="caution">
    <text evidence="3">The sequence shown here is derived from an EMBL/GenBank/DDBJ whole genome shotgun (WGS) entry which is preliminary data.</text>
</comment>
<gene>
    <name evidence="3" type="ORF">ACFS1K_03315</name>
</gene>
<dbReference type="RefSeq" id="WP_251806812.1">
    <property type="nucleotide sequence ID" value="NZ_CP166679.1"/>
</dbReference>
<dbReference type="Pfam" id="PF13648">
    <property type="entry name" value="Lipocalin_4"/>
    <property type="match status" value="1"/>
</dbReference>
<feature type="domain" description="Lipocalin-like" evidence="2">
    <location>
        <begin position="137"/>
        <end position="224"/>
    </location>
</feature>
<dbReference type="InterPro" id="IPR036116">
    <property type="entry name" value="FN3_sf"/>
</dbReference>
<dbReference type="InterPro" id="IPR013783">
    <property type="entry name" value="Ig-like_fold"/>
</dbReference>
<name>A0ABW5VEW6_9FLAO</name>